<dbReference type="Gene3D" id="1.10.287.1260">
    <property type="match status" value="1"/>
</dbReference>
<feature type="transmembrane region" description="Helical" evidence="8">
    <location>
        <begin position="7"/>
        <end position="23"/>
    </location>
</feature>
<dbReference type="Gene3D" id="3.30.70.100">
    <property type="match status" value="1"/>
</dbReference>
<organism evidence="11 12">
    <name type="scientific">Thioploca ingrica</name>
    <dbReference type="NCBI Taxonomy" id="40754"/>
    <lineage>
        <taxon>Bacteria</taxon>
        <taxon>Pseudomonadati</taxon>
        <taxon>Pseudomonadota</taxon>
        <taxon>Gammaproteobacteria</taxon>
        <taxon>Thiotrichales</taxon>
        <taxon>Thiotrichaceae</taxon>
        <taxon>Thioploca</taxon>
    </lineage>
</organism>
<dbReference type="Pfam" id="PF13458">
    <property type="entry name" value="Peripla_BP_6"/>
    <property type="match status" value="1"/>
</dbReference>
<keyword evidence="6 8" id="KW-1133">Transmembrane helix</keyword>
<feature type="domain" description="Leucine-binding protein" evidence="10">
    <location>
        <begin position="29"/>
        <end position="385"/>
    </location>
</feature>
<evidence type="ECO:0000259" key="9">
    <source>
        <dbReference type="Pfam" id="PF00924"/>
    </source>
</evidence>
<evidence type="ECO:0000313" key="12">
    <source>
        <dbReference type="Proteomes" id="UP000031623"/>
    </source>
</evidence>
<dbReference type="Pfam" id="PF00924">
    <property type="entry name" value="MS_channel_2nd"/>
    <property type="match status" value="1"/>
</dbReference>
<comment type="similarity">
    <text evidence="2">Belongs to the leucine-binding protein family.</text>
</comment>
<dbReference type="SUPFAM" id="SSF50182">
    <property type="entry name" value="Sm-like ribonucleoproteins"/>
    <property type="match status" value="1"/>
</dbReference>
<evidence type="ECO:0000256" key="7">
    <source>
        <dbReference type="ARBA" id="ARBA00023136"/>
    </source>
</evidence>
<dbReference type="InterPro" id="IPR010920">
    <property type="entry name" value="LSM_dom_sf"/>
</dbReference>
<evidence type="ECO:0000256" key="5">
    <source>
        <dbReference type="ARBA" id="ARBA00022729"/>
    </source>
</evidence>
<feature type="transmembrane region" description="Helical" evidence="8">
    <location>
        <begin position="628"/>
        <end position="646"/>
    </location>
</feature>
<dbReference type="InterPro" id="IPR023408">
    <property type="entry name" value="MscS_beta-dom_sf"/>
</dbReference>
<comment type="subcellular location">
    <subcellularLocation>
        <location evidence="1">Cell membrane</location>
        <topology evidence="1">Multi-pass membrane protein</topology>
    </subcellularLocation>
</comment>
<keyword evidence="12" id="KW-1185">Reference proteome</keyword>
<evidence type="ECO:0000313" key="11">
    <source>
        <dbReference type="EMBL" id="BAP54857.1"/>
    </source>
</evidence>
<feature type="transmembrane region" description="Helical" evidence="8">
    <location>
        <begin position="722"/>
        <end position="743"/>
    </location>
</feature>
<dbReference type="Gene3D" id="2.30.30.60">
    <property type="match status" value="1"/>
</dbReference>
<dbReference type="EMBL" id="AP014633">
    <property type="protein sequence ID" value="BAP54857.1"/>
    <property type="molecule type" value="Genomic_DNA"/>
</dbReference>
<evidence type="ECO:0000256" key="1">
    <source>
        <dbReference type="ARBA" id="ARBA00004651"/>
    </source>
</evidence>
<keyword evidence="5" id="KW-0732">Signal</keyword>
<feature type="domain" description="Mechanosensitive ion channel MscS" evidence="9">
    <location>
        <begin position="810"/>
        <end position="875"/>
    </location>
</feature>
<evidence type="ECO:0000256" key="8">
    <source>
        <dbReference type="SAM" id="Phobius"/>
    </source>
</evidence>
<evidence type="ECO:0000256" key="3">
    <source>
        <dbReference type="ARBA" id="ARBA00022475"/>
    </source>
</evidence>
<keyword evidence="3" id="KW-1003">Cell membrane</keyword>
<reference evidence="11 12" key="1">
    <citation type="journal article" date="2014" name="ISME J.">
        <title>Ecophysiology of Thioploca ingrica as revealed by the complete genome sequence supplemented with proteomic evidence.</title>
        <authorList>
            <person name="Kojima H."/>
            <person name="Ogura Y."/>
            <person name="Yamamoto N."/>
            <person name="Togashi T."/>
            <person name="Mori H."/>
            <person name="Watanabe T."/>
            <person name="Nemoto F."/>
            <person name="Kurokawa K."/>
            <person name="Hayashi T."/>
            <person name="Fukui M."/>
        </authorList>
    </citation>
    <scope>NUCLEOTIDE SEQUENCE [LARGE SCALE GENOMIC DNA]</scope>
</reference>
<dbReference type="OrthoDB" id="9809206at2"/>
<dbReference type="GO" id="GO:0005886">
    <property type="term" value="C:plasma membrane"/>
    <property type="evidence" value="ECO:0007669"/>
    <property type="project" value="UniProtKB-SubCell"/>
</dbReference>
<dbReference type="SUPFAM" id="SSF53822">
    <property type="entry name" value="Periplasmic binding protein-like I"/>
    <property type="match status" value="1"/>
</dbReference>
<dbReference type="SUPFAM" id="SSF82689">
    <property type="entry name" value="Mechanosensitive channel protein MscS (YggB), C-terminal domain"/>
    <property type="match status" value="1"/>
</dbReference>
<keyword evidence="4 8" id="KW-0812">Transmembrane</keyword>
<dbReference type="HOGENOM" id="CLU_011257_0_0_6"/>
<dbReference type="InterPro" id="IPR011066">
    <property type="entry name" value="MscS_channel_C_sf"/>
</dbReference>
<keyword evidence="7 8" id="KW-0472">Membrane</keyword>
<dbReference type="AlphaFoldDB" id="A0A090AHQ6"/>
<feature type="transmembrane region" description="Helical" evidence="8">
    <location>
        <begin position="683"/>
        <end position="702"/>
    </location>
</feature>
<name>A0A090AHQ6_9GAMM</name>
<dbReference type="KEGG" id="tig:THII_0560"/>
<dbReference type="InterPro" id="IPR006685">
    <property type="entry name" value="MscS_channel_2nd"/>
</dbReference>
<dbReference type="Gene3D" id="3.40.50.2300">
    <property type="match status" value="2"/>
</dbReference>
<evidence type="ECO:0000256" key="4">
    <source>
        <dbReference type="ARBA" id="ARBA00022692"/>
    </source>
</evidence>
<proteinExistence type="inferred from homology"/>
<evidence type="ECO:0000256" key="2">
    <source>
        <dbReference type="ARBA" id="ARBA00010062"/>
    </source>
</evidence>
<sequence>MRIGYRFALIAIILLFVIVSYYSKQQEVIHIAFVGPLSGKDTAAGKAMTQAIQLYLDTVNQTGGIQGKKIVLDRFDDRNDVNQAQAKAMEIAKQNRAVAVIGHWYSSSSISAGEIYKKQGIPAIAPGSTNIKVTENNEWYFRNIFSSKSSGRFLANYVKQVFQQTTVSIIHEDDAYGAYLAEVFGQETNKLGMTVKYQWHFKIDDPQLETSLEQIVKQLATKNDAGVILLAVKALEGVKLVKLIKDAGIKNTMISESSLSEQTFLQGFDNFPKERSSPGYYTNDIYVATPLIFDTANDKAQQFREVYQARYREEPDWSAAYAYDTAMLLVEAITHTQIQGQPQTLTADRQQIRDYLASLTTIHKAIEGVTGFNYFDEDRNSQKPVVIGVYKNKNLISAFTQLQMIPNLNAIADLEEALHQERILLVDNKYMYKTNVVYTGIEINEISDLDIKNLTCQLDFYLWFRFREEIDPKNIKFLNEVEPIVLTEPQVTEKWGAMTYHMYHVKGRFRIDFLPQHYAFKQHNLGVSFRHRELNSNNLIYVTDVLGMGLTDQAAWLKRLESYQVLNPALGWSMQNIRFFQDFIYKSALGSLKYLNQQDGMMKYSRFNAALLIKADEFALRGMIPTEWASPLIIFSILMLLFLILLETKKTLIYLPRFILGNTKRVRLLPSLYKIWRDNSSHFSISYVIWLLQASCAAILLLSSEVLLVERVAKGTLYKPDLVITFFDILWWLVPTLFISMAIKRFIWYPLEKRSRRAIPNVIRIFVTFVIYLLAFFGIIAFVYEQTLTSLLATSGMVAMIIGLAIQVNLSNIFSGVAINLERPFRVGDWVKIGDFDEGIVVDVNWRTTRVKVRNGYILSIPNSTAAESDIHNYNYTDGHYWLWPTVYVDPHHSPAFVEKILLEAIQSVETGVMKKPKPYILFAGVNEWAASYWIVFCLENYQNKYDILNEVWRKVWQQMQQAGIMFAIHRQEIYMFQGVKERRPTTIPNEWPILKTPNPDK</sequence>
<gene>
    <name evidence="11" type="ORF">THII_0560</name>
</gene>
<dbReference type="STRING" id="40754.THII_0560"/>
<dbReference type="InterPro" id="IPR028082">
    <property type="entry name" value="Peripla_BP_I"/>
</dbReference>
<feature type="transmembrane region" description="Helical" evidence="8">
    <location>
        <begin position="763"/>
        <end position="784"/>
    </location>
</feature>
<dbReference type="GO" id="GO:0008381">
    <property type="term" value="F:mechanosensitive monoatomic ion channel activity"/>
    <property type="evidence" value="ECO:0007669"/>
    <property type="project" value="UniProtKB-ARBA"/>
</dbReference>
<dbReference type="PANTHER" id="PTHR47151">
    <property type="entry name" value="LEU/ILE/VAL-BINDING ABC TRANSPORTER SUBUNIT"/>
    <property type="match status" value="1"/>
</dbReference>
<dbReference type="CDD" id="cd19985">
    <property type="entry name" value="PBP1_ABC_HAAT-like"/>
    <property type="match status" value="1"/>
</dbReference>
<dbReference type="InterPro" id="IPR028081">
    <property type="entry name" value="Leu-bd"/>
</dbReference>
<evidence type="ECO:0000259" key="10">
    <source>
        <dbReference type="Pfam" id="PF13458"/>
    </source>
</evidence>
<dbReference type="PANTHER" id="PTHR47151:SF2">
    <property type="entry name" value="AMINO ACID BINDING PROTEIN"/>
    <property type="match status" value="1"/>
</dbReference>
<dbReference type="Proteomes" id="UP000031623">
    <property type="component" value="Chromosome"/>
</dbReference>
<feature type="transmembrane region" description="Helical" evidence="8">
    <location>
        <begin position="790"/>
        <end position="810"/>
    </location>
</feature>
<evidence type="ECO:0000256" key="6">
    <source>
        <dbReference type="ARBA" id="ARBA00022989"/>
    </source>
</evidence>
<accession>A0A090AHQ6</accession>
<protein>
    <submittedName>
        <fullName evidence="11">MscS Mechanosensitive ion channel</fullName>
    </submittedName>
</protein>